<dbReference type="EMBL" id="JBHMEY010000010">
    <property type="protein sequence ID" value="MFB9095814.1"/>
    <property type="molecule type" value="Genomic_DNA"/>
</dbReference>
<accession>A0ABV5GKA5</accession>
<dbReference type="Proteomes" id="UP001589607">
    <property type="component" value="Unassembled WGS sequence"/>
</dbReference>
<gene>
    <name evidence="1" type="ORF">ACFFVF_04755</name>
</gene>
<evidence type="ECO:0000313" key="2">
    <source>
        <dbReference type="Proteomes" id="UP001589607"/>
    </source>
</evidence>
<proteinExistence type="predicted"/>
<evidence type="ECO:0008006" key="3">
    <source>
        <dbReference type="Google" id="ProtNLM"/>
    </source>
</evidence>
<reference evidence="1 2" key="1">
    <citation type="submission" date="2024-09" db="EMBL/GenBank/DDBJ databases">
        <authorList>
            <person name="Sun Q."/>
            <person name="Mori K."/>
        </authorList>
    </citation>
    <scope>NUCLEOTIDE SEQUENCE [LARGE SCALE GENOMIC DNA]</scope>
    <source>
        <strain evidence="1 2">CECT 7955</strain>
    </source>
</reference>
<dbReference type="PROSITE" id="PS51257">
    <property type="entry name" value="PROKAR_LIPOPROTEIN"/>
    <property type="match status" value="1"/>
</dbReference>
<sequence length="256" mass="29756">MTLKTIFSVTLLSSLIACNDSNKVKKSDYLTLEEQEVIENNDTINTIITSTNLTTTSNKVILTGLDSIRLVSMYKIKPESDKNINYYEDSSYYGYHDKSEDSYNYFMPGLDIINGYNLINIAHYNLGNEKTSFLFKKPVLIKTVYYPGVKKDSLLKKPIQRDYFMVSVYDEDTNNDTLINKKDLRKLYHFDKFNTKKTQLLPSDYGVIKSTYDYKNDIMYIYAKHDSNKNGTGDKNEAMHIFWIDLNDPKEAKKML</sequence>
<keyword evidence="2" id="KW-1185">Reference proteome</keyword>
<evidence type="ECO:0000313" key="1">
    <source>
        <dbReference type="EMBL" id="MFB9095814.1"/>
    </source>
</evidence>
<dbReference type="RefSeq" id="WP_236456520.1">
    <property type="nucleotide sequence ID" value="NZ_CBCSGE010000011.1"/>
</dbReference>
<comment type="caution">
    <text evidence="1">The sequence shown here is derived from an EMBL/GenBank/DDBJ whole genome shotgun (WGS) entry which is preliminary data.</text>
</comment>
<protein>
    <recommendedName>
        <fullName evidence="3">Lipoprotein</fullName>
    </recommendedName>
</protein>
<name>A0ABV5GKA5_9FLAO</name>
<organism evidence="1 2">
    <name type="scientific">Flavobacterium jumunjinense</name>
    <dbReference type="NCBI Taxonomy" id="998845"/>
    <lineage>
        <taxon>Bacteria</taxon>
        <taxon>Pseudomonadati</taxon>
        <taxon>Bacteroidota</taxon>
        <taxon>Flavobacteriia</taxon>
        <taxon>Flavobacteriales</taxon>
        <taxon>Flavobacteriaceae</taxon>
        <taxon>Flavobacterium</taxon>
    </lineage>
</organism>